<evidence type="ECO:0000259" key="3">
    <source>
        <dbReference type="PROSITE" id="PS50801"/>
    </source>
</evidence>
<dbReference type="InterPro" id="IPR036513">
    <property type="entry name" value="STAS_dom_sf"/>
</dbReference>
<evidence type="ECO:0000313" key="4">
    <source>
        <dbReference type="EMBL" id="OHX64008.1"/>
    </source>
</evidence>
<name>A0A1S1YSL7_FLAPC</name>
<protein>
    <recommendedName>
        <fullName evidence="2">Anti-sigma factor antagonist</fullName>
    </recommendedName>
</protein>
<dbReference type="Gene3D" id="3.30.750.24">
    <property type="entry name" value="STAS domain"/>
    <property type="match status" value="1"/>
</dbReference>
<comment type="similarity">
    <text evidence="1 2">Belongs to the anti-sigma-factor antagonist family.</text>
</comment>
<dbReference type="RefSeq" id="WP_044218047.1">
    <property type="nucleotide sequence ID" value="NZ_JRYR02000002.1"/>
</dbReference>
<dbReference type="PROSITE" id="PS50801">
    <property type="entry name" value="STAS"/>
    <property type="match status" value="1"/>
</dbReference>
<evidence type="ECO:0000256" key="2">
    <source>
        <dbReference type="RuleBase" id="RU003749"/>
    </source>
</evidence>
<feature type="domain" description="STAS" evidence="3">
    <location>
        <begin position="1"/>
        <end position="108"/>
    </location>
</feature>
<dbReference type="InterPro" id="IPR003658">
    <property type="entry name" value="Anti-sigma_ant"/>
</dbReference>
<accession>A0A1S1YSL7</accession>
<organism evidence="4 5">
    <name type="scientific">Flammeovirga pacifica</name>
    <dbReference type="NCBI Taxonomy" id="915059"/>
    <lineage>
        <taxon>Bacteria</taxon>
        <taxon>Pseudomonadati</taxon>
        <taxon>Bacteroidota</taxon>
        <taxon>Cytophagia</taxon>
        <taxon>Cytophagales</taxon>
        <taxon>Flammeovirgaceae</taxon>
        <taxon>Flammeovirga</taxon>
    </lineage>
</organism>
<dbReference type="Proteomes" id="UP000179797">
    <property type="component" value="Unassembled WGS sequence"/>
</dbReference>
<dbReference type="EMBL" id="JRYR02000002">
    <property type="protein sequence ID" value="OHX64008.1"/>
    <property type="molecule type" value="Genomic_DNA"/>
</dbReference>
<comment type="caution">
    <text evidence="4">The sequence shown here is derived from an EMBL/GenBank/DDBJ whole genome shotgun (WGS) entry which is preliminary data.</text>
</comment>
<sequence>MNITQEKIKDYSVINVSGFIDASNSGALENTIKSLIEEGVDKVILNLEEVDYMSSSGLRVFLMGSKELQSKDGIFRVCNANEVVMEILTISGFNMIVDIRETLENALD</sequence>
<reference evidence="4 5" key="1">
    <citation type="journal article" date="2012" name="Int. J. Syst. Evol. Microbiol.">
        <title>Flammeovirga pacifica sp. nov., isolated from deep-sea sediment.</title>
        <authorList>
            <person name="Xu H."/>
            <person name="Fu Y."/>
            <person name="Yang N."/>
            <person name="Ding Z."/>
            <person name="Lai Q."/>
            <person name="Zeng R."/>
        </authorList>
    </citation>
    <scope>NUCLEOTIDE SEQUENCE [LARGE SCALE GENOMIC DNA]</scope>
    <source>
        <strain evidence="5">DSM 24597 / LMG 26175 / WPAGA1</strain>
    </source>
</reference>
<gene>
    <name evidence="4" type="ORF">NH26_20575</name>
</gene>
<dbReference type="AlphaFoldDB" id="A0A1S1YSL7"/>
<dbReference type="SUPFAM" id="SSF52091">
    <property type="entry name" value="SpoIIaa-like"/>
    <property type="match status" value="1"/>
</dbReference>
<dbReference type="CDD" id="cd07043">
    <property type="entry name" value="STAS_anti-anti-sigma_factors"/>
    <property type="match status" value="1"/>
</dbReference>
<dbReference type="NCBIfam" id="TIGR00377">
    <property type="entry name" value="ant_ant_sig"/>
    <property type="match status" value="1"/>
</dbReference>
<dbReference type="InterPro" id="IPR002645">
    <property type="entry name" value="STAS_dom"/>
</dbReference>
<keyword evidence="5" id="KW-1185">Reference proteome</keyword>
<evidence type="ECO:0000313" key="5">
    <source>
        <dbReference type="Proteomes" id="UP000179797"/>
    </source>
</evidence>
<dbReference type="PANTHER" id="PTHR33495:SF14">
    <property type="entry name" value="ANTI-SIGMA FACTOR ANTAGONIST"/>
    <property type="match status" value="1"/>
</dbReference>
<dbReference type="OrthoDB" id="9795051at2"/>
<evidence type="ECO:0000256" key="1">
    <source>
        <dbReference type="ARBA" id="ARBA00009013"/>
    </source>
</evidence>
<dbReference type="Pfam" id="PF01740">
    <property type="entry name" value="STAS"/>
    <property type="match status" value="1"/>
</dbReference>
<dbReference type="STRING" id="915059.NH26_20575"/>
<proteinExistence type="inferred from homology"/>
<dbReference type="GO" id="GO:0043856">
    <property type="term" value="F:anti-sigma factor antagonist activity"/>
    <property type="evidence" value="ECO:0007669"/>
    <property type="project" value="InterPro"/>
</dbReference>
<dbReference type="PANTHER" id="PTHR33495">
    <property type="entry name" value="ANTI-SIGMA FACTOR ANTAGONIST TM_1081-RELATED-RELATED"/>
    <property type="match status" value="1"/>
</dbReference>